<dbReference type="NCBIfam" id="TIGR01755">
    <property type="entry name" value="flav_wrbA"/>
    <property type="match status" value="1"/>
</dbReference>
<keyword evidence="5" id="KW-1185">Reference proteome</keyword>
<proteinExistence type="inferred from homology"/>
<dbReference type="EMBL" id="MU857713">
    <property type="protein sequence ID" value="KAK4245064.1"/>
    <property type="molecule type" value="Genomic_DNA"/>
</dbReference>
<reference evidence="4" key="2">
    <citation type="submission" date="2023-05" db="EMBL/GenBank/DDBJ databases">
        <authorList>
            <consortium name="Lawrence Berkeley National Laboratory"/>
            <person name="Steindorff A."/>
            <person name="Hensen N."/>
            <person name="Bonometti L."/>
            <person name="Westerberg I."/>
            <person name="Brannstrom I.O."/>
            <person name="Guillou S."/>
            <person name="Cros-Aarteil S."/>
            <person name="Calhoun S."/>
            <person name="Haridas S."/>
            <person name="Kuo A."/>
            <person name="Mondo S."/>
            <person name="Pangilinan J."/>
            <person name="Riley R."/>
            <person name="Labutti K."/>
            <person name="Andreopoulos B."/>
            <person name="Lipzen A."/>
            <person name="Chen C."/>
            <person name="Yanf M."/>
            <person name="Daum C."/>
            <person name="Ng V."/>
            <person name="Clum A."/>
            <person name="Ohm R."/>
            <person name="Martin F."/>
            <person name="Silar P."/>
            <person name="Natvig D."/>
            <person name="Lalanne C."/>
            <person name="Gautier V."/>
            <person name="Ament-Velasquez S.L."/>
            <person name="Kruys A."/>
            <person name="Hutchinson M.I."/>
            <person name="Powell A.J."/>
            <person name="Barry K."/>
            <person name="Miller A.N."/>
            <person name="Grigoriev I.V."/>
            <person name="Debuchy R."/>
            <person name="Gladieux P."/>
            <person name="Thoren M.H."/>
            <person name="Johannesson H."/>
        </authorList>
    </citation>
    <scope>NUCLEOTIDE SEQUENCE</scope>
    <source>
        <strain evidence="4">CBS 359.72</strain>
    </source>
</reference>
<dbReference type="AlphaFoldDB" id="A0AAN7CN02"/>
<dbReference type="PANTHER" id="PTHR30546">
    <property type="entry name" value="FLAVODOXIN-RELATED PROTEIN WRBA-RELATED"/>
    <property type="match status" value="1"/>
</dbReference>
<feature type="compositionally biased region" description="Low complexity" evidence="2">
    <location>
        <begin position="283"/>
        <end position="297"/>
    </location>
</feature>
<dbReference type="Proteomes" id="UP001303647">
    <property type="component" value="Unassembled WGS sequence"/>
</dbReference>
<evidence type="ECO:0000313" key="5">
    <source>
        <dbReference type="Proteomes" id="UP001303647"/>
    </source>
</evidence>
<gene>
    <name evidence="4" type="ORF">C7999DRAFT_43377</name>
</gene>
<evidence type="ECO:0000313" key="4">
    <source>
        <dbReference type="EMBL" id="KAK4245064.1"/>
    </source>
</evidence>
<feature type="region of interest" description="Disordered" evidence="2">
    <location>
        <begin position="272"/>
        <end position="301"/>
    </location>
</feature>
<comment type="similarity">
    <text evidence="1">Belongs to the WrbA family.</text>
</comment>
<feature type="compositionally biased region" description="Basic and acidic residues" evidence="2">
    <location>
        <begin position="407"/>
        <end position="432"/>
    </location>
</feature>
<dbReference type="Pfam" id="PF09811">
    <property type="entry name" value="Yae1_N"/>
    <property type="match status" value="1"/>
</dbReference>
<name>A0AAN7CN02_9PEZI</name>
<dbReference type="InterPro" id="IPR029039">
    <property type="entry name" value="Flavoprotein-like_sf"/>
</dbReference>
<reference evidence="4" key="1">
    <citation type="journal article" date="2023" name="Mol. Phylogenet. Evol.">
        <title>Genome-scale phylogeny and comparative genomics of the fungal order Sordariales.</title>
        <authorList>
            <person name="Hensen N."/>
            <person name="Bonometti L."/>
            <person name="Westerberg I."/>
            <person name="Brannstrom I.O."/>
            <person name="Guillou S."/>
            <person name="Cros-Aarteil S."/>
            <person name="Calhoun S."/>
            <person name="Haridas S."/>
            <person name="Kuo A."/>
            <person name="Mondo S."/>
            <person name="Pangilinan J."/>
            <person name="Riley R."/>
            <person name="LaButti K."/>
            <person name="Andreopoulos B."/>
            <person name="Lipzen A."/>
            <person name="Chen C."/>
            <person name="Yan M."/>
            <person name="Daum C."/>
            <person name="Ng V."/>
            <person name="Clum A."/>
            <person name="Steindorff A."/>
            <person name="Ohm R.A."/>
            <person name="Martin F."/>
            <person name="Silar P."/>
            <person name="Natvig D.O."/>
            <person name="Lalanne C."/>
            <person name="Gautier V."/>
            <person name="Ament-Velasquez S.L."/>
            <person name="Kruys A."/>
            <person name="Hutchinson M.I."/>
            <person name="Powell A.J."/>
            <person name="Barry K."/>
            <person name="Miller A.N."/>
            <person name="Grigoriev I.V."/>
            <person name="Debuchy R."/>
            <person name="Gladieux P."/>
            <person name="Hiltunen Thoren M."/>
            <person name="Johannesson H."/>
        </authorList>
    </citation>
    <scope>NUCLEOTIDE SEQUENCE</scope>
    <source>
        <strain evidence="4">CBS 359.72</strain>
    </source>
</reference>
<sequence length="446" mass="47891">MAPKIAIVFYSMYGHIRQLAEAEKAGIEKAGGTADLFQVPETLPQEVLDKMHAPPKPTDIPVLEDPSVLEQYDGFLLGVPTRYGNFPAQWKAFWDKTGKQWSSGSFYGKYAGVFISTASMGGGQESTAIAIMSTFSHHGIIYVPLGYAKAFGILTDLSAARGGSAWGAGTFAGADGSRQPSEPEKELASIQGEWFYKTVAKAVGADIPRLSQSHQTAGYRDGIAAAKARTAQHGFDEGYPLGAHIGARAGQLLGVLEGLAAAVGLHALSSSSLQLPPTPPLEPSSSSSSSSARPRSSSYDEARRLEGVLAEARRELSVGGVFDGQYWASDGTWRYQVGNGGHGGYGQAKEGGDGRAGEEAAEFDGENVMFPDVAEAHPLLRKWSRIVRAEAARYGVDWEVLKDEVPGDVRAGREEMEERDREREGRMKRERGGQQPAVRGREALAW</sequence>
<dbReference type="Gene3D" id="3.40.50.360">
    <property type="match status" value="1"/>
</dbReference>
<dbReference type="Pfam" id="PF03358">
    <property type="entry name" value="FMN_red"/>
    <property type="match status" value="1"/>
</dbReference>
<evidence type="ECO:0000256" key="1">
    <source>
        <dbReference type="ARBA" id="ARBA00006961"/>
    </source>
</evidence>
<dbReference type="PANTHER" id="PTHR30546:SF23">
    <property type="entry name" value="FLAVOPROTEIN-LIKE PROTEIN YCP4-RELATED"/>
    <property type="match status" value="1"/>
</dbReference>
<dbReference type="NCBIfam" id="NF002999">
    <property type="entry name" value="PRK03767.1"/>
    <property type="match status" value="1"/>
</dbReference>
<dbReference type="InterPro" id="IPR008254">
    <property type="entry name" value="Flavodoxin/NO_synth"/>
</dbReference>
<dbReference type="GO" id="GO:0016020">
    <property type="term" value="C:membrane"/>
    <property type="evidence" value="ECO:0007669"/>
    <property type="project" value="TreeGrafter"/>
</dbReference>
<organism evidence="4 5">
    <name type="scientific">Corynascus novoguineensis</name>
    <dbReference type="NCBI Taxonomy" id="1126955"/>
    <lineage>
        <taxon>Eukaryota</taxon>
        <taxon>Fungi</taxon>
        <taxon>Dikarya</taxon>
        <taxon>Ascomycota</taxon>
        <taxon>Pezizomycotina</taxon>
        <taxon>Sordariomycetes</taxon>
        <taxon>Sordariomycetidae</taxon>
        <taxon>Sordariales</taxon>
        <taxon>Chaetomiaceae</taxon>
        <taxon>Corynascus</taxon>
    </lineage>
</organism>
<dbReference type="GO" id="GO:0003955">
    <property type="term" value="F:NAD(P)H dehydrogenase (quinone) activity"/>
    <property type="evidence" value="ECO:0007669"/>
    <property type="project" value="InterPro"/>
</dbReference>
<dbReference type="SUPFAM" id="SSF52218">
    <property type="entry name" value="Flavoproteins"/>
    <property type="match status" value="1"/>
</dbReference>
<dbReference type="InterPro" id="IPR005025">
    <property type="entry name" value="FMN_Rdtase-like_dom"/>
</dbReference>
<dbReference type="PROSITE" id="PS50902">
    <property type="entry name" value="FLAVODOXIN_LIKE"/>
    <property type="match status" value="1"/>
</dbReference>
<dbReference type="InterPro" id="IPR010089">
    <property type="entry name" value="Flavoprotein_WrbA-like"/>
</dbReference>
<feature type="domain" description="Flavodoxin-like" evidence="3">
    <location>
        <begin position="5"/>
        <end position="195"/>
    </location>
</feature>
<comment type="caution">
    <text evidence="4">The sequence shown here is derived from an EMBL/GenBank/DDBJ whole genome shotgun (WGS) entry which is preliminary data.</text>
</comment>
<evidence type="ECO:0000259" key="3">
    <source>
        <dbReference type="PROSITE" id="PS50902"/>
    </source>
</evidence>
<feature type="region of interest" description="Disordered" evidence="2">
    <location>
        <begin position="407"/>
        <end position="446"/>
    </location>
</feature>
<dbReference type="FunFam" id="3.40.50.360:FF:000001">
    <property type="entry name" value="NAD(P)H dehydrogenase (Quinone) FQR1-like"/>
    <property type="match status" value="1"/>
</dbReference>
<dbReference type="InterPro" id="IPR019191">
    <property type="entry name" value="Essential_protein_Yae1_N"/>
</dbReference>
<accession>A0AAN7CN02</accession>
<protein>
    <recommendedName>
        <fullName evidence="3">Flavodoxin-like domain-containing protein</fullName>
    </recommendedName>
</protein>
<dbReference type="GO" id="GO:0010181">
    <property type="term" value="F:FMN binding"/>
    <property type="evidence" value="ECO:0007669"/>
    <property type="project" value="InterPro"/>
</dbReference>
<evidence type="ECO:0000256" key="2">
    <source>
        <dbReference type="SAM" id="MobiDB-lite"/>
    </source>
</evidence>